<evidence type="ECO:0000256" key="1">
    <source>
        <dbReference type="ARBA" id="ARBA00011738"/>
    </source>
</evidence>
<dbReference type="RefSeq" id="WP_150497481.1">
    <property type="nucleotide sequence ID" value="NZ_BMFA01000013.1"/>
</dbReference>
<dbReference type="InterPro" id="IPR013097">
    <property type="entry name" value="Dabb"/>
</dbReference>
<dbReference type="Pfam" id="PF07876">
    <property type="entry name" value="Dabb"/>
    <property type="match status" value="1"/>
</dbReference>
<protein>
    <recommendedName>
        <fullName evidence="2">Stress-response A/B barrel domain-containing protein</fullName>
    </recommendedName>
</protein>
<gene>
    <name evidence="3" type="ORF">GCM10011316_35440</name>
</gene>
<dbReference type="InterPro" id="IPR044662">
    <property type="entry name" value="HS1/DABB1-like"/>
</dbReference>
<dbReference type="SUPFAM" id="SSF54909">
    <property type="entry name" value="Dimeric alpha+beta barrel"/>
    <property type="match status" value="1"/>
</dbReference>
<reference evidence="3" key="1">
    <citation type="journal article" date="2014" name="Int. J. Syst. Evol. Microbiol.">
        <title>Complete genome sequence of Corynebacterium casei LMG S-19264T (=DSM 44701T), isolated from a smear-ripened cheese.</title>
        <authorList>
            <consortium name="US DOE Joint Genome Institute (JGI-PGF)"/>
            <person name="Walter F."/>
            <person name="Albersmeier A."/>
            <person name="Kalinowski J."/>
            <person name="Ruckert C."/>
        </authorList>
    </citation>
    <scope>NUCLEOTIDE SEQUENCE</scope>
    <source>
        <strain evidence="3">CGMCC 1.12426</strain>
    </source>
</reference>
<organism evidence="3 4">
    <name type="scientific">Roseibium aquae</name>
    <dbReference type="NCBI Taxonomy" id="1323746"/>
    <lineage>
        <taxon>Bacteria</taxon>
        <taxon>Pseudomonadati</taxon>
        <taxon>Pseudomonadota</taxon>
        <taxon>Alphaproteobacteria</taxon>
        <taxon>Hyphomicrobiales</taxon>
        <taxon>Stappiaceae</taxon>
        <taxon>Roseibium</taxon>
    </lineage>
</organism>
<comment type="caution">
    <text evidence="3">The sequence shown here is derived from an EMBL/GenBank/DDBJ whole genome shotgun (WGS) entry which is preliminary data.</text>
</comment>
<evidence type="ECO:0000313" key="3">
    <source>
        <dbReference type="EMBL" id="GGB60303.1"/>
    </source>
</evidence>
<dbReference type="OrthoDB" id="9816070at2"/>
<evidence type="ECO:0000313" key="4">
    <source>
        <dbReference type="Proteomes" id="UP000605148"/>
    </source>
</evidence>
<dbReference type="PANTHER" id="PTHR33178:SF10">
    <property type="entry name" value="STRESS-RESPONSE A_B BARREL DOMAIN-CONTAINING PROTEIN"/>
    <property type="match status" value="1"/>
</dbReference>
<dbReference type="SMART" id="SM00886">
    <property type="entry name" value="Dabb"/>
    <property type="match status" value="1"/>
</dbReference>
<dbReference type="PROSITE" id="PS51502">
    <property type="entry name" value="S_R_A_B_BARREL"/>
    <property type="match status" value="1"/>
</dbReference>
<dbReference type="Proteomes" id="UP000605148">
    <property type="component" value="Unassembled WGS sequence"/>
</dbReference>
<dbReference type="Gene3D" id="3.30.70.100">
    <property type="match status" value="1"/>
</dbReference>
<evidence type="ECO:0000259" key="2">
    <source>
        <dbReference type="PROSITE" id="PS51502"/>
    </source>
</evidence>
<feature type="domain" description="Stress-response A/B barrel" evidence="2">
    <location>
        <begin position="2"/>
        <end position="100"/>
    </location>
</feature>
<comment type="subunit">
    <text evidence="1">Homodimer.</text>
</comment>
<keyword evidence="4" id="KW-1185">Reference proteome</keyword>
<dbReference type="PANTHER" id="PTHR33178">
    <property type="match status" value="1"/>
</dbReference>
<dbReference type="InterPro" id="IPR011008">
    <property type="entry name" value="Dimeric_a/b-barrel"/>
</dbReference>
<accession>A0A916TMM6</accession>
<dbReference type="AlphaFoldDB" id="A0A916TMM6"/>
<dbReference type="EMBL" id="BMFA01000013">
    <property type="protein sequence ID" value="GGB60303.1"/>
    <property type="molecule type" value="Genomic_DNA"/>
</dbReference>
<proteinExistence type="predicted"/>
<sequence length="104" mass="11308">MIRHMVLTKFKPETDETTIRHIFDGLCALVATLPGASGFVAGPSESPEQMERGYTHAFVIDFECWAALETYAVHPDHLALGAILVDNTVGGIDGLLVLDLDVRV</sequence>
<reference evidence="3" key="2">
    <citation type="submission" date="2020-09" db="EMBL/GenBank/DDBJ databases">
        <authorList>
            <person name="Sun Q."/>
            <person name="Zhou Y."/>
        </authorList>
    </citation>
    <scope>NUCLEOTIDE SEQUENCE</scope>
    <source>
        <strain evidence="3">CGMCC 1.12426</strain>
    </source>
</reference>
<name>A0A916TMM6_9HYPH</name>